<dbReference type="RefSeq" id="WP_325848940.1">
    <property type="nucleotide sequence ID" value="NZ_JALLMC010000011.1"/>
</dbReference>
<comment type="caution">
    <text evidence="1">The sequence shown here is derived from an EMBL/GenBank/DDBJ whole genome shotgun (WGS) entry which is preliminary data.</text>
</comment>
<sequence length="66" mass="7849">MLFKLLYLHTALNAADRYYFSDYEMAIRHKNQKTRISLRVFVSGLMSRFTQKKQDAIRSHIDSILP</sequence>
<name>A0ABU6E7S3_9ENTR</name>
<evidence type="ECO:0000313" key="1">
    <source>
        <dbReference type="EMBL" id="MEB6412276.1"/>
    </source>
</evidence>
<dbReference type="Proteomes" id="UP001306510">
    <property type="component" value="Unassembled WGS sequence"/>
</dbReference>
<protein>
    <submittedName>
        <fullName evidence="1">Uncharacterized protein</fullName>
    </submittedName>
</protein>
<proteinExistence type="predicted"/>
<reference evidence="1 2" key="1">
    <citation type="submission" date="2022-04" db="EMBL/GenBank/DDBJ databases">
        <title>Whole genome surviellance of AMR bacteria from Assam, India: One Health Study.</title>
        <authorList>
            <person name="Mendem S.K."/>
            <person name="Rakshit O."/>
            <person name="Murugesan D."/>
            <person name="Shome R."/>
            <person name="Raisen C."/>
            <person name="Holmes M.A."/>
            <person name="Saikia K."/>
            <person name="Shome B.R."/>
        </authorList>
    </citation>
    <scope>NUCLEOTIDE SEQUENCE [LARGE SCALE GENOMIC DNA]</scope>
    <source>
        <strain evidence="1 2">MGG-11lp</strain>
    </source>
</reference>
<accession>A0ABU6E7S3</accession>
<gene>
    <name evidence="1" type="ORF">MXM28_21640</name>
</gene>
<organism evidence="1 2">
    <name type="scientific">Enterobacter vonholyi</name>
    <dbReference type="NCBI Taxonomy" id="2797505"/>
    <lineage>
        <taxon>Bacteria</taxon>
        <taxon>Pseudomonadati</taxon>
        <taxon>Pseudomonadota</taxon>
        <taxon>Gammaproteobacteria</taxon>
        <taxon>Enterobacterales</taxon>
        <taxon>Enterobacteriaceae</taxon>
        <taxon>Enterobacter</taxon>
    </lineage>
</organism>
<evidence type="ECO:0000313" key="2">
    <source>
        <dbReference type="Proteomes" id="UP001306510"/>
    </source>
</evidence>
<dbReference type="EMBL" id="JALLMC010000011">
    <property type="protein sequence ID" value="MEB6412276.1"/>
    <property type="molecule type" value="Genomic_DNA"/>
</dbReference>
<keyword evidence="2" id="KW-1185">Reference proteome</keyword>